<feature type="region of interest" description="Disordered" evidence="1">
    <location>
        <begin position="20"/>
        <end position="46"/>
    </location>
</feature>
<dbReference type="Proteomes" id="UP000760860">
    <property type="component" value="Unassembled WGS sequence"/>
</dbReference>
<reference evidence="2" key="1">
    <citation type="submission" date="2018-05" db="EMBL/GenBank/DDBJ databases">
        <title>Effector identification in a new, highly contiguous assembly of the strawberry crown rot pathogen Phytophthora cactorum.</title>
        <authorList>
            <person name="Armitage A.D."/>
            <person name="Nellist C.F."/>
            <person name="Bates H."/>
            <person name="Vickerstaff R.J."/>
            <person name="Harrison R.J."/>
        </authorList>
    </citation>
    <scope>NUCLEOTIDE SEQUENCE</scope>
    <source>
        <strain evidence="2">P421</strain>
    </source>
</reference>
<accession>A0A8T1GT99</accession>
<comment type="caution">
    <text evidence="2">The sequence shown here is derived from an EMBL/GenBank/DDBJ whole genome shotgun (WGS) entry which is preliminary data.</text>
</comment>
<sequence>MLSTISYSAVPATLGLVQRYEQMSPQDQTDPSKATSPNNARSNSSYKPLTSLTHQILCYTRQCCFLHLSYSFRNVATINC</sequence>
<gene>
    <name evidence="2" type="ORF">PC129_g24079</name>
</gene>
<evidence type="ECO:0000256" key="1">
    <source>
        <dbReference type="SAM" id="MobiDB-lite"/>
    </source>
</evidence>
<protein>
    <submittedName>
        <fullName evidence="2">Uncharacterized protein</fullName>
    </submittedName>
</protein>
<proteinExistence type="predicted"/>
<dbReference type="AlphaFoldDB" id="A0A8T1GT99"/>
<organism evidence="2 3">
    <name type="scientific">Phytophthora cactorum</name>
    <dbReference type="NCBI Taxonomy" id="29920"/>
    <lineage>
        <taxon>Eukaryota</taxon>
        <taxon>Sar</taxon>
        <taxon>Stramenopiles</taxon>
        <taxon>Oomycota</taxon>
        <taxon>Peronosporomycetes</taxon>
        <taxon>Peronosporales</taxon>
        <taxon>Peronosporaceae</taxon>
        <taxon>Phytophthora</taxon>
    </lineage>
</organism>
<feature type="compositionally biased region" description="Polar residues" evidence="1">
    <location>
        <begin position="21"/>
        <end position="46"/>
    </location>
</feature>
<name>A0A8T1GT99_9STRA</name>
<evidence type="ECO:0000313" key="3">
    <source>
        <dbReference type="Proteomes" id="UP000760860"/>
    </source>
</evidence>
<evidence type="ECO:0000313" key="2">
    <source>
        <dbReference type="EMBL" id="KAG3199553.1"/>
    </source>
</evidence>
<dbReference type="EMBL" id="RCMV01003241">
    <property type="protein sequence ID" value="KAG3199553.1"/>
    <property type="molecule type" value="Genomic_DNA"/>
</dbReference>